<name>A0A1X7TNC1_AMPQE</name>
<organism evidence="5">
    <name type="scientific">Amphimedon queenslandica</name>
    <name type="common">Sponge</name>
    <dbReference type="NCBI Taxonomy" id="400682"/>
    <lineage>
        <taxon>Eukaryota</taxon>
        <taxon>Metazoa</taxon>
        <taxon>Porifera</taxon>
        <taxon>Demospongiae</taxon>
        <taxon>Heteroscleromorpha</taxon>
        <taxon>Haplosclerida</taxon>
        <taxon>Niphatidae</taxon>
        <taxon>Amphimedon</taxon>
    </lineage>
</organism>
<evidence type="ECO:0000256" key="1">
    <source>
        <dbReference type="ARBA" id="ARBA00022741"/>
    </source>
</evidence>
<evidence type="ECO:0000256" key="3">
    <source>
        <dbReference type="PIRSR" id="PIRSR606689-1"/>
    </source>
</evidence>
<feature type="binding site" evidence="4">
    <location>
        <position position="56"/>
    </location>
    <ligand>
        <name>Mg(2+)</name>
        <dbReference type="ChEBI" id="CHEBI:18420"/>
    </ligand>
</feature>
<reference evidence="5" key="1">
    <citation type="submission" date="2017-05" db="UniProtKB">
        <authorList>
            <consortium name="EnsemblMetazoa"/>
        </authorList>
    </citation>
    <scope>IDENTIFICATION</scope>
</reference>
<dbReference type="InParanoid" id="A0A1X7TNC1"/>
<dbReference type="GO" id="GO:0005794">
    <property type="term" value="C:Golgi apparatus"/>
    <property type="evidence" value="ECO:0007669"/>
    <property type="project" value="TreeGrafter"/>
</dbReference>
<dbReference type="Pfam" id="PF00025">
    <property type="entry name" value="Arf"/>
    <property type="match status" value="1"/>
</dbReference>
<dbReference type="OrthoDB" id="414781at2759"/>
<dbReference type="InterPro" id="IPR024156">
    <property type="entry name" value="Small_GTPase_ARF"/>
</dbReference>
<dbReference type="GO" id="GO:0043001">
    <property type="term" value="P:Golgi to plasma membrane protein transport"/>
    <property type="evidence" value="ECO:0007669"/>
    <property type="project" value="TreeGrafter"/>
</dbReference>
<dbReference type="EnsemblMetazoa" id="Aqu2.1.16468_001">
    <property type="protein sequence ID" value="Aqu2.1.16468_001"/>
    <property type="gene ID" value="Aqu2.1.16468"/>
</dbReference>
<dbReference type="PANTHER" id="PTHR45909">
    <property type="entry name" value="ADP-RIBOSYLATION FACTOR-RELATED PROTEIN 1"/>
    <property type="match status" value="1"/>
</dbReference>
<keyword evidence="1 3" id="KW-0547">Nucleotide-binding</keyword>
<feature type="binding site" evidence="3">
    <location>
        <position position="78"/>
    </location>
    <ligand>
        <name>GTP</name>
        <dbReference type="ChEBI" id="CHEBI:37565"/>
    </ligand>
</feature>
<evidence type="ECO:0000313" key="5">
    <source>
        <dbReference type="EnsemblMetazoa" id="Aqu2.1.16468_001"/>
    </source>
</evidence>
<keyword evidence="4" id="KW-0479">Metal-binding</keyword>
<keyword evidence="4" id="KW-0460">Magnesium</keyword>
<evidence type="ECO:0000256" key="2">
    <source>
        <dbReference type="ARBA" id="ARBA00023134"/>
    </source>
</evidence>
<dbReference type="SUPFAM" id="SSF52540">
    <property type="entry name" value="P-loop containing nucleoside triphosphate hydrolases"/>
    <property type="match status" value="1"/>
</dbReference>
<feature type="binding site" evidence="3">
    <location>
        <begin position="24"/>
        <end position="31"/>
    </location>
    <ligand>
        <name>GTP</name>
        <dbReference type="ChEBI" id="CHEBI:37565"/>
    </ligand>
</feature>
<proteinExistence type="predicted"/>
<protein>
    <recommendedName>
        <fullName evidence="6">ADP-ribosylation factor-related protein 1</fullName>
    </recommendedName>
</protein>
<dbReference type="eggNOG" id="KOG0076">
    <property type="taxonomic scope" value="Eukaryota"/>
</dbReference>
<dbReference type="STRING" id="400682.A0A1X7TNC1"/>
<dbReference type="InterPro" id="IPR027417">
    <property type="entry name" value="P-loop_NTPase"/>
</dbReference>
<dbReference type="GO" id="GO:0006886">
    <property type="term" value="P:intracellular protein transport"/>
    <property type="evidence" value="ECO:0007669"/>
    <property type="project" value="TreeGrafter"/>
</dbReference>
<accession>A0A1X7TNC1</accession>
<evidence type="ECO:0008006" key="6">
    <source>
        <dbReference type="Google" id="ProtNLM"/>
    </source>
</evidence>
<evidence type="ECO:0000256" key="4">
    <source>
        <dbReference type="PIRSR" id="PIRSR606689-2"/>
    </source>
</evidence>
<sequence>MFSLLKGLWEYFFRKDEYFVVILGLDNAGKTTFLETIKRRYISNYHGMPLEKISTTVGLNVGRIDVGAQRLVLWDLGGQQDLQTLWNEDALPLTEVESAFDTSVESIGNRDCRIQRVSALRGEGVFEGIEWLAQRVKEKPNRPLKPVKT</sequence>
<dbReference type="Gene3D" id="3.40.50.300">
    <property type="entry name" value="P-loop containing nucleotide triphosphate hydrolases"/>
    <property type="match status" value="2"/>
</dbReference>
<feature type="binding site" evidence="4">
    <location>
        <position position="31"/>
    </location>
    <ligand>
        <name>Mg(2+)</name>
        <dbReference type="ChEBI" id="CHEBI:18420"/>
    </ligand>
</feature>
<dbReference type="PANTHER" id="PTHR45909:SF1">
    <property type="entry name" value="ADP-RIBOSYLATION FACTOR-RELATED PROTEIN 1"/>
    <property type="match status" value="1"/>
</dbReference>
<keyword evidence="2 3" id="KW-0342">GTP-binding</keyword>
<dbReference type="AlphaFoldDB" id="A0A1X7TNC1"/>
<dbReference type="GO" id="GO:0034067">
    <property type="term" value="P:protein localization to Golgi apparatus"/>
    <property type="evidence" value="ECO:0007669"/>
    <property type="project" value="TreeGrafter"/>
</dbReference>
<dbReference type="GO" id="GO:0046872">
    <property type="term" value="F:metal ion binding"/>
    <property type="evidence" value="ECO:0007669"/>
    <property type="project" value="UniProtKB-KW"/>
</dbReference>
<dbReference type="GO" id="GO:0005525">
    <property type="term" value="F:GTP binding"/>
    <property type="evidence" value="ECO:0007669"/>
    <property type="project" value="UniProtKB-KW"/>
</dbReference>
<dbReference type="InterPro" id="IPR006689">
    <property type="entry name" value="Small_GTPase_ARF/SAR"/>
</dbReference>
<dbReference type="GO" id="GO:0003924">
    <property type="term" value="F:GTPase activity"/>
    <property type="evidence" value="ECO:0007669"/>
    <property type="project" value="InterPro"/>
</dbReference>